<dbReference type="OrthoDB" id="5951731at2759"/>
<dbReference type="Gene3D" id="3.40.390.10">
    <property type="entry name" value="Collagenase (Catalytic Domain)"/>
    <property type="match status" value="1"/>
</dbReference>
<dbReference type="Pfam" id="PF01421">
    <property type="entry name" value="Reprolysin"/>
    <property type="match status" value="1"/>
</dbReference>
<evidence type="ECO:0000256" key="3">
    <source>
        <dbReference type="ARBA" id="ARBA00022989"/>
    </source>
</evidence>
<keyword evidence="3 8" id="KW-1133">Transmembrane helix</keyword>
<evidence type="ECO:0000256" key="4">
    <source>
        <dbReference type="ARBA" id="ARBA00023136"/>
    </source>
</evidence>
<name>A0A8V0YW20_CHICK</name>
<keyword evidence="13" id="KW-1185">Reference proteome</keyword>
<dbReference type="Ensembl" id="ENSGALT00010042790.1">
    <property type="protein sequence ID" value="ENSGALP00010025280.1"/>
    <property type="gene ID" value="ENSGALG00010017698.1"/>
</dbReference>
<dbReference type="InterPro" id="IPR024079">
    <property type="entry name" value="MetalloPept_cat_dom_sf"/>
</dbReference>
<keyword evidence="5 6" id="KW-1015">Disulfide bond</keyword>
<feature type="domain" description="Disintegrin" evidence="10">
    <location>
        <begin position="385"/>
        <end position="472"/>
    </location>
</feature>
<comment type="caution">
    <text evidence="6">Lacks conserved residue(s) required for the propagation of feature annotation.</text>
</comment>
<dbReference type="GO" id="GO:0006508">
    <property type="term" value="P:proteolysis"/>
    <property type="evidence" value="ECO:0000318"/>
    <property type="project" value="GO_Central"/>
</dbReference>
<feature type="disulfide bond" evidence="7">
    <location>
        <begin position="331"/>
        <end position="336"/>
    </location>
</feature>
<dbReference type="PROSITE" id="PS50214">
    <property type="entry name" value="DISINTEGRIN_2"/>
    <property type="match status" value="1"/>
</dbReference>
<keyword evidence="2 8" id="KW-0812">Transmembrane</keyword>
<dbReference type="InterPro" id="IPR034027">
    <property type="entry name" value="Reprolysin_adamalysin"/>
</dbReference>
<reference evidence="12" key="2">
    <citation type="submission" date="2025-08" db="UniProtKB">
        <authorList>
            <consortium name="Ensembl"/>
        </authorList>
    </citation>
    <scope>IDENTIFICATION</scope>
    <source>
        <strain evidence="12">broiler</strain>
    </source>
</reference>
<feature type="disulfide bond" evidence="6">
    <location>
        <begin position="636"/>
        <end position="645"/>
    </location>
</feature>
<evidence type="ECO:0000259" key="11">
    <source>
        <dbReference type="PROSITE" id="PS50215"/>
    </source>
</evidence>
<dbReference type="InterPro" id="IPR036436">
    <property type="entry name" value="Disintegrin_dom_sf"/>
</dbReference>
<dbReference type="GO" id="GO:0008584">
    <property type="term" value="P:male gonad development"/>
    <property type="evidence" value="ECO:0000318"/>
    <property type="project" value="GO_Central"/>
</dbReference>
<dbReference type="Pfam" id="PF01562">
    <property type="entry name" value="Pep_M12B_propep"/>
    <property type="match status" value="1"/>
</dbReference>
<dbReference type="InterPro" id="IPR000742">
    <property type="entry name" value="EGF"/>
</dbReference>
<evidence type="ECO:0000259" key="10">
    <source>
        <dbReference type="PROSITE" id="PS50214"/>
    </source>
</evidence>
<protein>
    <submittedName>
        <fullName evidence="12">ADAM metallopeptidase domain 32</fullName>
    </submittedName>
</protein>
<reference evidence="12" key="1">
    <citation type="submission" date="2020-11" db="EMBL/GenBank/DDBJ databases">
        <title>Gallus gallus (Chicken) genome, bGalGal1, GRCg7b, maternal haplotype autosomes + Z &amp; W.</title>
        <authorList>
            <person name="Warren W."/>
            <person name="Formenti G."/>
            <person name="Fedrigo O."/>
            <person name="Haase B."/>
            <person name="Mountcastle J."/>
            <person name="Balacco J."/>
            <person name="Tracey A."/>
            <person name="Schneider V."/>
            <person name="Okimoto R."/>
            <person name="Cheng H."/>
            <person name="Hawken R."/>
            <person name="Howe K."/>
            <person name="Jarvis E.D."/>
        </authorList>
    </citation>
    <scope>NUCLEOTIDE SEQUENCE [LARGE SCALE GENOMIC DNA]</scope>
    <source>
        <strain evidence="12">Broiler</strain>
    </source>
</reference>
<feature type="transmembrane region" description="Helical" evidence="8">
    <location>
        <begin position="21"/>
        <end position="40"/>
    </location>
</feature>
<proteinExistence type="predicted"/>
<feature type="domain" description="Peptidase M12B" evidence="11">
    <location>
        <begin position="178"/>
        <end position="375"/>
    </location>
</feature>
<dbReference type="GeneTree" id="ENSGT00940000161015"/>
<dbReference type="SMART" id="SM00608">
    <property type="entry name" value="ACR"/>
    <property type="match status" value="1"/>
</dbReference>
<dbReference type="PROSITE" id="PS50026">
    <property type="entry name" value="EGF_3"/>
    <property type="match status" value="1"/>
</dbReference>
<dbReference type="Proteomes" id="UP000000539">
    <property type="component" value="Chromosome 22"/>
</dbReference>
<keyword evidence="4 8" id="KW-0472">Membrane</keyword>
<dbReference type="SMART" id="SM00050">
    <property type="entry name" value="DISIN"/>
    <property type="match status" value="1"/>
</dbReference>
<feature type="domain" description="EGF-like" evidence="9">
    <location>
        <begin position="612"/>
        <end position="646"/>
    </location>
</feature>
<evidence type="ECO:0000256" key="6">
    <source>
        <dbReference type="PROSITE-ProRule" id="PRU00076"/>
    </source>
</evidence>
<dbReference type="PANTHER" id="PTHR11905">
    <property type="entry name" value="ADAM A DISINTEGRIN AND METALLOPROTEASE DOMAIN"/>
    <property type="match status" value="1"/>
</dbReference>
<dbReference type="Gene3D" id="4.10.70.10">
    <property type="entry name" value="Disintegrin domain"/>
    <property type="match status" value="1"/>
</dbReference>
<evidence type="ECO:0000313" key="13">
    <source>
        <dbReference type="Proteomes" id="UP000000539"/>
    </source>
</evidence>
<dbReference type="InterPro" id="IPR001762">
    <property type="entry name" value="Disintegrin_dom"/>
</dbReference>
<dbReference type="SUPFAM" id="SSF55486">
    <property type="entry name" value="Metalloproteases ('zincins'), catalytic domain"/>
    <property type="match status" value="1"/>
</dbReference>
<dbReference type="PROSITE" id="PS01186">
    <property type="entry name" value="EGF_2"/>
    <property type="match status" value="1"/>
</dbReference>
<dbReference type="AlphaFoldDB" id="A0A8V0YW20"/>
<dbReference type="SUPFAM" id="SSF57552">
    <property type="entry name" value="Blood coagulation inhibitor (disintegrin)"/>
    <property type="match status" value="1"/>
</dbReference>
<dbReference type="FunFam" id="4.10.70.10:FF:000001">
    <property type="entry name" value="Disintegrin and metalloproteinase domain-containing protein 22"/>
    <property type="match status" value="1"/>
</dbReference>
<organism evidence="12 13">
    <name type="scientific">Gallus gallus</name>
    <name type="common">Chicken</name>
    <dbReference type="NCBI Taxonomy" id="9031"/>
    <lineage>
        <taxon>Eukaryota</taxon>
        <taxon>Metazoa</taxon>
        <taxon>Chordata</taxon>
        <taxon>Craniata</taxon>
        <taxon>Vertebrata</taxon>
        <taxon>Euteleostomi</taxon>
        <taxon>Archelosauria</taxon>
        <taxon>Archosauria</taxon>
        <taxon>Dinosauria</taxon>
        <taxon>Saurischia</taxon>
        <taxon>Theropoda</taxon>
        <taxon>Coelurosauria</taxon>
        <taxon>Aves</taxon>
        <taxon>Neognathae</taxon>
        <taxon>Galloanserae</taxon>
        <taxon>Galliformes</taxon>
        <taxon>Phasianidae</taxon>
        <taxon>Phasianinae</taxon>
        <taxon>Gallus</taxon>
    </lineage>
</organism>
<evidence type="ECO:0000256" key="2">
    <source>
        <dbReference type="ARBA" id="ARBA00022692"/>
    </source>
</evidence>
<evidence type="ECO:0000256" key="1">
    <source>
        <dbReference type="ARBA" id="ARBA00004167"/>
    </source>
</evidence>
<dbReference type="GO" id="GO:0005886">
    <property type="term" value="C:plasma membrane"/>
    <property type="evidence" value="ECO:0000318"/>
    <property type="project" value="GO_Central"/>
</dbReference>
<gene>
    <name evidence="12" type="primary">ADAM32</name>
</gene>
<dbReference type="GO" id="GO:0007155">
    <property type="term" value="P:cell adhesion"/>
    <property type="evidence" value="ECO:0000318"/>
    <property type="project" value="GO_Central"/>
</dbReference>
<feature type="transmembrane region" description="Helical" evidence="8">
    <location>
        <begin position="681"/>
        <end position="701"/>
    </location>
</feature>
<evidence type="ECO:0000256" key="7">
    <source>
        <dbReference type="PROSITE-ProRule" id="PRU00276"/>
    </source>
</evidence>
<evidence type="ECO:0000259" key="9">
    <source>
        <dbReference type="PROSITE" id="PS50026"/>
    </source>
</evidence>
<dbReference type="InterPro" id="IPR006586">
    <property type="entry name" value="ADAM_Cys-rich"/>
</dbReference>
<dbReference type="CDD" id="cd04269">
    <property type="entry name" value="ZnMc_adamalysin_II_like"/>
    <property type="match status" value="1"/>
</dbReference>
<evidence type="ECO:0000256" key="5">
    <source>
        <dbReference type="ARBA" id="ARBA00023157"/>
    </source>
</evidence>
<dbReference type="PANTHER" id="PTHR11905:SF158">
    <property type="entry name" value="DISINTEGRIN AND METALLOPROTEINASE DOMAIN-CONTAINING PROTEIN 18"/>
    <property type="match status" value="1"/>
</dbReference>
<dbReference type="InterPro" id="IPR001590">
    <property type="entry name" value="Peptidase_M12B"/>
</dbReference>
<dbReference type="Pfam" id="PF00200">
    <property type="entry name" value="Disintegrin"/>
    <property type="match status" value="1"/>
</dbReference>
<dbReference type="PROSITE" id="PS50215">
    <property type="entry name" value="ADAM_MEPRO"/>
    <property type="match status" value="1"/>
</dbReference>
<dbReference type="InterPro" id="IPR002870">
    <property type="entry name" value="Peptidase_M12B_N"/>
</dbReference>
<evidence type="ECO:0000313" key="12">
    <source>
        <dbReference type="Ensembl" id="ENSGALP00010025280.1"/>
    </source>
</evidence>
<dbReference type="Pfam" id="PF08516">
    <property type="entry name" value="ADAM_CR"/>
    <property type="match status" value="1"/>
</dbReference>
<accession>A0A8V0YW20</accession>
<sequence>MCWWVWGSSCPSGSVCWLSCHYLLSVLAVLLIILPFSAFLRCKDTLSYILTVEGKPYTIHLKKHVFIRDDFRIYMSDETGFSMSDSTHIRGDCYYHGSIEGVPSSAVTLSACAGLRGLLQFHNASFGIEPLDSSPTFEHFVYRMSSENTAGFLFAQSRPRAAGEGLQEPPSDAAQLPKYVEVYVVLDKALYNYLGSDLNAVTQKMIQVFSFVNNIFNPLNMTVVLSSMELWMQQNRIPTDGAADELLQQFLQWKRSHLALQPYDVTYLFVYRDQADFAVATSPGTLCGSDASSAVAVLQRAVTLESFSVLLAQLLGRSLGMGFDDGRGCRCPTHTCVMESAALHISGTKAFSSCSTADLEQFLRRDGGRCLLHGPPLQGSSPRRSPTCGNGVVERGEQCDCGSAEACSKDKCCAKGCVFKPRAKCSSGLCCEGCQFKAPNTLCRPSTDAQCDLPEFCNGSSASCPPDVYVQDGHSCEHGTGYCYRGHCQSAELQCQQLYGRGSRSAPVVCYEELNSQRDRFGHCGYHPRHGYRACAWRNLRCGKLICTYPHSAPLETDTAAVIYARVREQLCVSLYLLNAPASQDPLLVPAGTKCGSEMVCINSTCHPHSVLGYDCNSEIQCHGHGVCNNRRHCHCHPGWKPPDCRQRGSRLGGSIDSGVQLPQRSSPQHRTQRNAERKGALLAACLLLPAVPVALLLVLLRRELRVRRFGNGER</sequence>
<evidence type="ECO:0000256" key="8">
    <source>
        <dbReference type="SAM" id="Phobius"/>
    </source>
</evidence>
<reference evidence="12" key="3">
    <citation type="submission" date="2025-09" db="UniProtKB">
        <authorList>
            <consortium name="Ensembl"/>
        </authorList>
    </citation>
    <scope>IDENTIFICATION</scope>
    <source>
        <strain evidence="12">broiler</strain>
    </source>
</reference>
<comment type="subcellular location">
    <subcellularLocation>
        <location evidence="1">Membrane</location>
        <topology evidence="1">Single-pass membrane protein</topology>
    </subcellularLocation>
</comment>
<keyword evidence="6" id="KW-0245">EGF-like domain</keyword>
<dbReference type="GO" id="GO:0004222">
    <property type="term" value="F:metalloendopeptidase activity"/>
    <property type="evidence" value="ECO:0000318"/>
    <property type="project" value="GO_Central"/>
</dbReference>
<dbReference type="GO" id="GO:0007339">
    <property type="term" value="P:binding of sperm to zona pellucida"/>
    <property type="evidence" value="ECO:0000318"/>
    <property type="project" value="GO_Central"/>
</dbReference>